<dbReference type="CDD" id="cd07067">
    <property type="entry name" value="HP_PGM_like"/>
    <property type="match status" value="1"/>
</dbReference>
<protein>
    <submittedName>
        <fullName evidence="1">Alpha-ribazole phosphatase</fullName>
    </submittedName>
</protein>
<dbReference type="AlphaFoldDB" id="A0A1I6JBG8"/>
<dbReference type="InterPro" id="IPR029033">
    <property type="entry name" value="His_PPase_superfam"/>
</dbReference>
<sequence>MGSFPLYLLRHGAPLTEGRLLGHGDEQASPAGIAACAAQAEGLGPVRLVSSDLARARACAEAIGTPQLDPRWRELDFGAWDGLTAAEVEPAALARFWDDPDLYPPPGGEGWSALAARVAEAVAALPAEPTLVVTHGGAMRAALHGLCGLSLAQTWSFELPCASLLALTVWEGSPRRAQIAGLWP</sequence>
<dbReference type="Gene3D" id="3.40.50.1240">
    <property type="entry name" value="Phosphoglycerate mutase-like"/>
    <property type="match status" value="1"/>
</dbReference>
<dbReference type="OrthoDB" id="5449373at2"/>
<dbReference type="Pfam" id="PF00300">
    <property type="entry name" value="His_Phos_1"/>
    <property type="match status" value="1"/>
</dbReference>
<gene>
    <name evidence="1" type="ORF">SAMN05192580_0066</name>
</gene>
<evidence type="ECO:0000313" key="1">
    <source>
        <dbReference type="EMBL" id="SFR76335.1"/>
    </source>
</evidence>
<dbReference type="SUPFAM" id="SSF53254">
    <property type="entry name" value="Phosphoglycerate mutase-like"/>
    <property type="match status" value="1"/>
</dbReference>
<evidence type="ECO:0000313" key="2">
    <source>
        <dbReference type="Proteomes" id="UP000198824"/>
    </source>
</evidence>
<reference evidence="1 2" key="1">
    <citation type="submission" date="2016-10" db="EMBL/GenBank/DDBJ databases">
        <authorList>
            <person name="de Groot N.N."/>
        </authorList>
    </citation>
    <scope>NUCLEOTIDE SEQUENCE [LARGE SCALE GENOMIC DNA]</scope>
    <source>
        <strain evidence="1 2">S5-249</strain>
    </source>
</reference>
<dbReference type="SMART" id="SM00855">
    <property type="entry name" value="PGAM"/>
    <property type="match status" value="1"/>
</dbReference>
<keyword evidence="2" id="KW-1185">Reference proteome</keyword>
<name>A0A1I6JBG8_9SPHN</name>
<dbReference type="RefSeq" id="WP_093309241.1">
    <property type="nucleotide sequence ID" value="NZ_FOZG01000001.1"/>
</dbReference>
<proteinExistence type="predicted"/>
<dbReference type="STRING" id="1166337.SAMN05192580_0066"/>
<dbReference type="Proteomes" id="UP000198824">
    <property type="component" value="Unassembled WGS sequence"/>
</dbReference>
<dbReference type="EMBL" id="FOZG01000001">
    <property type="protein sequence ID" value="SFR76335.1"/>
    <property type="molecule type" value="Genomic_DNA"/>
</dbReference>
<dbReference type="InterPro" id="IPR013078">
    <property type="entry name" value="His_Pase_superF_clade-1"/>
</dbReference>
<organism evidence="1 2">
    <name type="scientific">Sphingomonas jatrophae</name>
    <dbReference type="NCBI Taxonomy" id="1166337"/>
    <lineage>
        <taxon>Bacteria</taxon>
        <taxon>Pseudomonadati</taxon>
        <taxon>Pseudomonadota</taxon>
        <taxon>Alphaproteobacteria</taxon>
        <taxon>Sphingomonadales</taxon>
        <taxon>Sphingomonadaceae</taxon>
        <taxon>Sphingomonas</taxon>
    </lineage>
</organism>
<accession>A0A1I6JBG8</accession>